<dbReference type="STRING" id="126957.T1J854"/>
<feature type="region of interest" description="Disordered" evidence="2">
    <location>
        <begin position="1"/>
        <end position="31"/>
    </location>
</feature>
<evidence type="ECO:0000313" key="4">
    <source>
        <dbReference type="EnsemblMetazoa" id="SMAR009877-PA"/>
    </source>
</evidence>
<dbReference type="Gene3D" id="1.25.10.10">
    <property type="entry name" value="Leucine-rich Repeat Variant"/>
    <property type="match status" value="1"/>
</dbReference>
<dbReference type="HOGENOM" id="CLU_031384_1_2_1"/>
<dbReference type="PANTHER" id="PTHR12354:SF1">
    <property type="entry name" value="INTERFERON-RELATED DEVELOPMENTAL REGULATOR 1"/>
    <property type="match status" value="1"/>
</dbReference>
<dbReference type="eggNOG" id="KOG2842">
    <property type="taxonomic scope" value="Eukaryota"/>
</dbReference>
<reference evidence="5" key="1">
    <citation type="submission" date="2011-05" db="EMBL/GenBank/DDBJ databases">
        <authorList>
            <person name="Richards S.R."/>
            <person name="Qu J."/>
            <person name="Jiang H."/>
            <person name="Jhangiani S.N."/>
            <person name="Agravi P."/>
            <person name="Goodspeed R."/>
            <person name="Gross S."/>
            <person name="Mandapat C."/>
            <person name="Jackson L."/>
            <person name="Mathew T."/>
            <person name="Pu L."/>
            <person name="Thornton R."/>
            <person name="Saada N."/>
            <person name="Wilczek-Boney K.B."/>
            <person name="Lee S."/>
            <person name="Kovar C."/>
            <person name="Wu Y."/>
            <person name="Scherer S.E."/>
            <person name="Worley K.C."/>
            <person name="Muzny D.M."/>
            <person name="Gibbs R."/>
        </authorList>
    </citation>
    <scope>NUCLEOTIDE SEQUENCE</scope>
    <source>
        <strain evidence="5">Brora</strain>
    </source>
</reference>
<proteinExistence type="inferred from homology"/>
<dbReference type="EMBL" id="JH431948">
    <property type="status" value="NOT_ANNOTATED_CDS"/>
    <property type="molecule type" value="Genomic_DNA"/>
</dbReference>
<dbReference type="OMA" id="HISGRHI"/>
<evidence type="ECO:0000256" key="2">
    <source>
        <dbReference type="SAM" id="MobiDB-lite"/>
    </source>
</evidence>
<dbReference type="SUPFAM" id="SSF48371">
    <property type="entry name" value="ARM repeat"/>
    <property type="match status" value="1"/>
</dbReference>
<dbReference type="InterPro" id="IPR011989">
    <property type="entry name" value="ARM-like"/>
</dbReference>
<sequence>MPKGRKKTKNYDRKRYETNCSDEESANDSGSIVSTVSDIRSLCEDTGPVAEPEEIESNEQEVLIDKLKDAIDGATQKNAKGRQTCLESIQNVLSRKYLPDVIDTRRETITECIKSSLKRGKVDEQSAAAILAVLTCIQLGPGSSSDSMFAELCPVLTTSLNDKSLTFKTRGTCATALALLALIIGEMEQGTIISLMSTFEALFSASYFKGNGTVPNHALEVTALHSSALAAWSLLLTVVSINDVSSMAERHVMRLSELLESSDVELRIVAGETIALLYEIAREEDENFMGGETLDDLSFKLKQLATDSHKYRAKKERKQQRSSFRDILRTVEHMENVAAFKKRTIARSKFRDKRSVIMT</sequence>
<name>T1J854_STRMM</name>
<organism evidence="4 5">
    <name type="scientific">Strigamia maritima</name>
    <name type="common">European centipede</name>
    <name type="synonym">Geophilus maritimus</name>
    <dbReference type="NCBI Taxonomy" id="126957"/>
    <lineage>
        <taxon>Eukaryota</taxon>
        <taxon>Metazoa</taxon>
        <taxon>Ecdysozoa</taxon>
        <taxon>Arthropoda</taxon>
        <taxon>Myriapoda</taxon>
        <taxon>Chilopoda</taxon>
        <taxon>Pleurostigmophora</taxon>
        <taxon>Geophilomorpha</taxon>
        <taxon>Linotaeniidae</taxon>
        <taxon>Strigamia</taxon>
    </lineage>
</organism>
<dbReference type="InterPro" id="IPR039777">
    <property type="entry name" value="IFRD"/>
</dbReference>
<dbReference type="EnsemblMetazoa" id="SMAR009877-RA">
    <property type="protein sequence ID" value="SMAR009877-PA"/>
    <property type="gene ID" value="SMAR009877"/>
</dbReference>
<comment type="similarity">
    <text evidence="1">Belongs to the IFRD family.</text>
</comment>
<dbReference type="PhylomeDB" id="T1J854"/>
<dbReference type="PANTHER" id="PTHR12354">
    <property type="entry name" value="INTERFERON-RELATED DEVELOPMENTAL REGULATOR"/>
    <property type="match status" value="1"/>
</dbReference>
<dbReference type="AlphaFoldDB" id="T1J854"/>
<evidence type="ECO:0000256" key="1">
    <source>
        <dbReference type="ARBA" id="ARBA00008828"/>
    </source>
</evidence>
<evidence type="ECO:0000259" key="3">
    <source>
        <dbReference type="Pfam" id="PF05004"/>
    </source>
</evidence>
<protein>
    <recommendedName>
        <fullName evidence="3">Interferon-related developmental regulator N-terminal domain-containing protein</fullName>
    </recommendedName>
</protein>
<accession>T1J854</accession>
<dbReference type="InterPro" id="IPR007701">
    <property type="entry name" value="Interferon-rel_develop_reg_N"/>
</dbReference>
<reference evidence="4" key="2">
    <citation type="submission" date="2015-02" db="UniProtKB">
        <authorList>
            <consortium name="EnsemblMetazoa"/>
        </authorList>
    </citation>
    <scope>IDENTIFICATION</scope>
</reference>
<evidence type="ECO:0000313" key="5">
    <source>
        <dbReference type="Proteomes" id="UP000014500"/>
    </source>
</evidence>
<dbReference type="InterPro" id="IPR016024">
    <property type="entry name" value="ARM-type_fold"/>
</dbReference>
<dbReference type="Pfam" id="PF05004">
    <property type="entry name" value="IFRD"/>
    <property type="match status" value="1"/>
</dbReference>
<dbReference type="Proteomes" id="UP000014500">
    <property type="component" value="Unassembled WGS sequence"/>
</dbReference>
<keyword evidence="5" id="KW-1185">Reference proteome</keyword>
<feature type="domain" description="Interferon-related developmental regulator N-terminal" evidence="3">
    <location>
        <begin position="31"/>
        <end position="332"/>
    </location>
</feature>